<dbReference type="InterPro" id="IPR002641">
    <property type="entry name" value="PNPLA_dom"/>
</dbReference>
<dbReference type="PANTHER" id="PTHR14226">
    <property type="entry name" value="NEUROPATHY TARGET ESTERASE/SWISS CHEESE D.MELANOGASTER"/>
    <property type="match status" value="1"/>
</dbReference>
<keyword evidence="7" id="KW-1185">Reference proteome</keyword>
<dbReference type="SUPFAM" id="SSF52151">
    <property type="entry name" value="FabD/lysophospholipase-like"/>
    <property type="match status" value="1"/>
</dbReference>
<feature type="active site" description="Proton acceptor" evidence="4">
    <location>
        <position position="198"/>
    </location>
</feature>
<dbReference type="PROSITE" id="PS51635">
    <property type="entry name" value="PNPLA"/>
    <property type="match status" value="1"/>
</dbReference>
<dbReference type="Proteomes" id="UP001304683">
    <property type="component" value="Chromosome"/>
</dbReference>
<sequence length="313" mass="33705">MSGQQEPMELGLALGGGGLRGLAHVGVLRALQDAGYAPDVVTGTSSGAILAALWACGWTPAQMEEVSRRLRSVELYDSNLTWGSVLAVIAQVLRLRWRPRRPVPQGVIQGQKLERLFGLWTRGARLEQLQRPVGIMAADVRSGRAVVFCPPAYRERVQRAMPAAIVVDKGSLAAAVRASIAIPGIFEPKRMGPYILVDGAVKDKVPAEAARALGARVVVAVDVSARRRREPAGLLDYLGQAFDLMARDLAAFKLERFADLVLQPDLPDVELTDLHRVPECIEAGARALREVLADLERLLHPAAPEAASGQAVT</sequence>
<name>A0ABZ0QQJ1_9FIRM</name>
<feature type="domain" description="PNPLA" evidence="5">
    <location>
        <begin position="12"/>
        <end position="211"/>
    </location>
</feature>
<proteinExistence type="predicted"/>
<keyword evidence="1 4" id="KW-0378">Hydrolase</keyword>
<dbReference type="InterPro" id="IPR016035">
    <property type="entry name" value="Acyl_Trfase/lysoPLipase"/>
</dbReference>
<evidence type="ECO:0000256" key="4">
    <source>
        <dbReference type="PROSITE-ProRule" id="PRU01161"/>
    </source>
</evidence>
<dbReference type="Pfam" id="PF01734">
    <property type="entry name" value="Patatin"/>
    <property type="match status" value="1"/>
</dbReference>
<dbReference type="EMBL" id="CP132508">
    <property type="protein sequence ID" value="WPD18787.1"/>
    <property type="molecule type" value="Genomic_DNA"/>
</dbReference>
<feature type="short sequence motif" description="DGA/G" evidence="4">
    <location>
        <begin position="198"/>
        <end position="200"/>
    </location>
</feature>
<evidence type="ECO:0000313" key="7">
    <source>
        <dbReference type="Proteomes" id="UP001304683"/>
    </source>
</evidence>
<dbReference type="PANTHER" id="PTHR14226:SF76">
    <property type="entry name" value="NTE FAMILY PROTEIN RSSA"/>
    <property type="match status" value="1"/>
</dbReference>
<keyword evidence="2 4" id="KW-0442">Lipid degradation</keyword>
<dbReference type="RefSeq" id="WP_318750569.1">
    <property type="nucleotide sequence ID" value="NZ_CP132508.1"/>
</dbReference>
<evidence type="ECO:0000256" key="3">
    <source>
        <dbReference type="ARBA" id="ARBA00023098"/>
    </source>
</evidence>
<evidence type="ECO:0000313" key="6">
    <source>
        <dbReference type="EMBL" id="WPD18787.1"/>
    </source>
</evidence>
<accession>A0ABZ0QQJ1</accession>
<feature type="short sequence motif" description="GXSXG" evidence="4">
    <location>
        <begin position="43"/>
        <end position="47"/>
    </location>
</feature>
<evidence type="ECO:0000259" key="5">
    <source>
        <dbReference type="PROSITE" id="PS51635"/>
    </source>
</evidence>
<evidence type="ECO:0000256" key="1">
    <source>
        <dbReference type="ARBA" id="ARBA00022801"/>
    </source>
</evidence>
<protein>
    <submittedName>
        <fullName evidence="6">Patatin-like phospholipase family protein</fullName>
    </submittedName>
</protein>
<feature type="active site" description="Nucleophile" evidence="4">
    <location>
        <position position="45"/>
    </location>
</feature>
<keyword evidence="3 4" id="KW-0443">Lipid metabolism</keyword>
<evidence type="ECO:0000256" key="2">
    <source>
        <dbReference type="ARBA" id="ARBA00022963"/>
    </source>
</evidence>
<dbReference type="InterPro" id="IPR050301">
    <property type="entry name" value="NTE"/>
</dbReference>
<feature type="short sequence motif" description="GXGXXG" evidence="4">
    <location>
        <begin position="16"/>
        <end position="21"/>
    </location>
</feature>
<gene>
    <name evidence="6" type="ORF">Q5761_10535</name>
</gene>
<dbReference type="Gene3D" id="3.40.1090.10">
    <property type="entry name" value="Cytosolic phospholipase A2 catalytic domain"/>
    <property type="match status" value="2"/>
</dbReference>
<organism evidence="6 7">
    <name type="scientific">Thermaerobacter composti</name>
    <dbReference type="NCBI Taxonomy" id="554949"/>
    <lineage>
        <taxon>Bacteria</taxon>
        <taxon>Bacillati</taxon>
        <taxon>Bacillota</taxon>
        <taxon>Clostridia</taxon>
        <taxon>Eubacteriales</taxon>
        <taxon>Clostridiales Family XVII. Incertae Sedis</taxon>
        <taxon>Thermaerobacter</taxon>
    </lineage>
</organism>
<reference evidence="6 7" key="1">
    <citation type="submission" date="2023-08" db="EMBL/GenBank/DDBJ databases">
        <title>Genome sequence of Thermaerobacter compostii strain Ins1, a spore-forming filamentous bacterium isolated from a deep geothermal reservoir.</title>
        <authorList>
            <person name="Bregnard D."/>
            <person name="Gonzalez D."/>
            <person name="Junier P."/>
        </authorList>
    </citation>
    <scope>NUCLEOTIDE SEQUENCE [LARGE SCALE GENOMIC DNA]</scope>
    <source>
        <strain evidence="6 7">Ins1</strain>
    </source>
</reference>